<keyword evidence="2" id="KW-1185">Reference proteome</keyword>
<gene>
    <name evidence="1" type="ORF">BO97DRAFT_229359</name>
</gene>
<dbReference type="RefSeq" id="XP_025547125.1">
    <property type="nucleotide sequence ID" value="XM_025690707.1"/>
</dbReference>
<dbReference type="AlphaFoldDB" id="A0A395HJ76"/>
<dbReference type="OrthoDB" id="4475768at2759"/>
<organism evidence="1 2">
    <name type="scientific">Aspergillus homomorphus (strain CBS 101889)</name>
    <dbReference type="NCBI Taxonomy" id="1450537"/>
    <lineage>
        <taxon>Eukaryota</taxon>
        <taxon>Fungi</taxon>
        <taxon>Dikarya</taxon>
        <taxon>Ascomycota</taxon>
        <taxon>Pezizomycotina</taxon>
        <taxon>Eurotiomycetes</taxon>
        <taxon>Eurotiomycetidae</taxon>
        <taxon>Eurotiales</taxon>
        <taxon>Aspergillaceae</taxon>
        <taxon>Aspergillus</taxon>
        <taxon>Aspergillus subgen. Circumdati</taxon>
    </lineage>
</organism>
<name>A0A395HJ76_ASPHC</name>
<proteinExistence type="predicted"/>
<sequence length="258" mass="28896">MGPQKTARRALSHEEAWDMIRSVGYVRYRHKRNSDKPSKEAVSQRGIEKRKKLNRRLYEIHATCCPNGERAWSLLLKKLEQEKNGPVLNIENAISYEHASLKGIAAVFETDFCDMIRRTSIRIKEQFISGAAVTMTFPRWNESTCTLIIDIAKGANDLAMALFGITCELVGHNRHIMTTDGLSLILPATDITLKGAKQQAIIKVLGSRILEALNDYQQGSSAEEKFESVSMTVRGQDASCEVALNPSRAVQIAKMLYI</sequence>
<evidence type="ECO:0000313" key="2">
    <source>
        <dbReference type="Proteomes" id="UP000248961"/>
    </source>
</evidence>
<reference evidence="1 2" key="1">
    <citation type="submission" date="2018-02" db="EMBL/GenBank/DDBJ databases">
        <title>The genomes of Aspergillus section Nigri reveals drivers in fungal speciation.</title>
        <authorList>
            <consortium name="DOE Joint Genome Institute"/>
            <person name="Vesth T.C."/>
            <person name="Nybo J."/>
            <person name="Theobald S."/>
            <person name="Brandl J."/>
            <person name="Frisvad J.C."/>
            <person name="Nielsen K.F."/>
            <person name="Lyhne E.K."/>
            <person name="Kogle M.E."/>
            <person name="Kuo A."/>
            <person name="Riley R."/>
            <person name="Clum A."/>
            <person name="Nolan M."/>
            <person name="Lipzen A."/>
            <person name="Salamov A."/>
            <person name="Henrissat B."/>
            <person name="Wiebenga A."/>
            <person name="De vries R.P."/>
            <person name="Grigoriev I.V."/>
            <person name="Mortensen U.H."/>
            <person name="Andersen M.R."/>
            <person name="Baker S.E."/>
        </authorList>
    </citation>
    <scope>NUCLEOTIDE SEQUENCE [LARGE SCALE GENOMIC DNA]</scope>
    <source>
        <strain evidence="1 2">CBS 101889</strain>
    </source>
</reference>
<dbReference type="STRING" id="1450537.A0A395HJ76"/>
<protein>
    <submittedName>
        <fullName evidence="1">Uncharacterized protein</fullName>
    </submittedName>
</protein>
<evidence type="ECO:0000313" key="1">
    <source>
        <dbReference type="EMBL" id="RAL07971.1"/>
    </source>
</evidence>
<dbReference type="VEuPathDB" id="FungiDB:BO97DRAFT_229359"/>
<dbReference type="GeneID" id="37194996"/>
<dbReference type="EMBL" id="KZ824321">
    <property type="protein sequence ID" value="RAL07971.1"/>
    <property type="molecule type" value="Genomic_DNA"/>
</dbReference>
<accession>A0A395HJ76</accession>
<dbReference type="Proteomes" id="UP000248961">
    <property type="component" value="Unassembled WGS sequence"/>
</dbReference>